<gene>
    <name evidence="1" type="ORF">ENT08_04990</name>
</gene>
<protein>
    <recommendedName>
        <fullName evidence="2">JAB domain-containing protein</fullName>
    </recommendedName>
</protein>
<evidence type="ECO:0000313" key="1">
    <source>
        <dbReference type="EMBL" id="HGS05083.1"/>
    </source>
</evidence>
<comment type="caution">
    <text evidence="1">The sequence shown here is derived from an EMBL/GenBank/DDBJ whole genome shotgun (WGS) entry which is preliminary data.</text>
</comment>
<accession>A0A7V4LCW8</accession>
<reference evidence="1" key="1">
    <citation type="journal article" date="2020" name="mSystems">
        <title>Genome- and Community-Level Interaction Insights into Carbon Utilization and Element Cycling Functions of Hydrothermarchaeota in Hydrothermal Sediment.</title>
        <authorList>
            <person name="Zhou Z."/>
            <person name="Liu Y."/>
            <person name="Xu W."/>
            <person name="Pan J."/>
            <person name="Luo Z.H."/>
            <person name="Li M."/>
        </authorList>
    </citation>
    <scope>NUCLEOTIDE SEQUENCE [LARGE SCALE GENOMIC DNA]</scope>
    <source>
        <strain evidence="1">SpSt-548</strain>
    </source>
</reference>
<dbReference type="EMBL" id="DSXI01000296">
    <property type="protein sequence ID" value="HGS05083.1"/>
    <property type="molecule type" value="Genomic_DNA"/>
</dbReference>
<proteinExistence type="predicted"/>
<name>A0A7V4LCW8_9BACT</name>
<sequence>MRVKSLKDLTRPRPREIPLASLPEEVRITEYARAKAFAVGELVRRVHGDALEWYGFTLGERARPELIVDVGLPVQGENLENYVSLTPEGIARFQETLPAARLVNGWLHSHGALEFRQFSGIDEANQATVLDYVTSLLMFPVAKKEVVIRDLALVAVGDREPAAEDLAPGSVTLVTEVPVGRVRIFETITGGFCHAIVIGDDGWTRQEIHYKTRGVLTGETRVSKREADLIVVDTGRLLTASELEALEAQVRDHLRPVAYIPEKLERA</sequence>
<evidence type="ECO:0008006" key="2">
    <source>
        <dbReference type="Google" id="ProtNLM"/>
    </source>
</evidence>
<dbReference type="AlphaFoldDB" id="A0A7V4LCW8"/>
<organism evidence="1">
    <name type="scientific">Desulfobacca acetoxidans</name>
    <dbReference type="NCBI Taxonomy" id="60893"/>
    <lineage>
        <taxon>Bacteria</taxon>
        <taxon>Pseudomonadati</taxon>
        <taxon>Thermodesulfobacteriota</taxon>
        <taxon>Desulfobaccia</taxon>
        <taxon>Desulfobaccales</taxon>
        <taxon>Desulfobaccaceae</taxon>
        <taxon>Desulfobacca</taxon>
    </lineage>
</organism>